<gene>
    <name evidence="1" type="ORF">Cni_G22479</name>
</gene>
<organism evidence="1 2">
    <name type="scientific">Canna indica</name>
    <name type="common">Indian-shot</name>
    <dbReference type="NCBI Taxonomy" id="4628"/>
    <lineage>
        <taxon>Eukaryota</taxon>
        <taxon>Viridiplantae</taxon>
        <taxon>Streptophyta</taxon>
        <taxon>Embryophyta</taxon>
        <taxon>Tracheophyta</taxon>
        <taxon>Spermatophyta</taxon>
        <taxon>Magnoliopsida</taxon>
        <taxon>Liliopsida</taxon>
        <taxon>Zingiberales</taxon>
        <taxon>Cannaceae</taxon>
        <taxon>Canna</taxon>
    </lineage>
</organism>
<accession>A0AAQ3KU88</accession>
<dbReference type="GO" id="GO:0009451">
    <property type="term" value="P:RNA modification"/>
    <property type="evidence" value="ECO:0007669"/>
    <property type="project" value="InterPro"/>
</dbReference>
<dbReference type="AlphaFoldDB" id="A0AAQ3KU88"/>
<evidence type="ECO:0000313" key="1">
    <source>
        <dbReference type="EMBL" id="WOL13702.1"/>
    </source>
</evidence>
<protein>
    <submittedName>
        <fullName evidence="1">Pentatricopeptide repeat-containing protein</fullName>
    </submittedName>
</protein>
<dbReference type="Gene3D" id="1.25.40.10">
    <property type="entry name" value="Tetratricopeptide repeat domain"/>
    <property type="match status" value="1"/>
</dbReference>
<dbReference type="PANTHER" id="PTHR47926">
    <property type="entry name" value="PENTATRICOPEPTIDE REPEAT-CONTAINING PROTEIN"/>
    <property type="match status" value="1"/>
</dbReference>
<evidence type="ECO:0000313" key="2">
    <source>
        <dbReference type="Proteomes" id="UP001327560"/>
    </source>
</evidence>
<dbReference type="GO" id="GO:0003723">
    <property type="term" value="F:RNA binding"/>
    <property type="evidence" value="ECO:0007669"/>
    <property type="project" value="InterPro"/>
</dbReference>
<dbReference type="PANTHER" id="PTHR47926:SF391">
    <property type="entry name" value="TETRATRICOPEPTIDE-LIKE HELICAL DOMAIN SUPERFAMILY"/>
    <property type="match status" value="1"/>
</dbReference>
<proteinExistence type="predicted"/>
<keyword evidence="2" id="KW-1185">Reference proteome</keyword>
<sequence>MIPLADAKDLLSFLGSTSMPQFLNRLPSSIRKSRSTIIGYNAYNWNIILRGFLEGNARNKVILAYALMRRKRVKVDSFTILFEIKACGVIMQKVLGKQVHAQVTKLGFQQDVVTQTAILQMYGQFGDIEAADKLFGETPKRDIVQWNDLLAMYS</sequence>
<reference evidence="1 2" key="1">
    <citation type="submission" date="2023-10" db="EMBL/GenBank/DDBJ databases">
        <title>Chromosome-scale genome assembly provides insights into flower coloration mechanisms of Canna indica.</title>
        <authorList>
            <person name="Li C."/>
        </authorList>
    </citation>
    <scope>NUCLEOTIDE SEQUENCE [LARGE SCALE GENOMIC DNA]</scope>
    <source>
        <tissue evidence="1">Flower</tissue>
    </source>
</reference>
<name>A0AAQ3KU88_9LILI</name>
<dbReference type="EMBL" id="CP136896">
    <property type="protein sequence ID" value="WOL13702.1"/>
    <property type="molecule type" value="Genomic_DNA"/>
</dbReference>
<dbReference type="Proteomes" id="UP001327560">
    <property type="component" value="Chromosome 7"/>
</dbReference>
<dbReference type="InterPro" id="IPR046960">
    <property type="entry name" value="PPR_At4g14850-like_plant"/>
</dbReference>
<dbReference type="InterPro" id="IPR011990">
    <property type="entry name" value="TPR-like_helical_dom_sf"/>
</dbReference>